<reference evidence="2 3" key="1">
    <citation type="submission" date="2015-03" db="EMBL/GenBank/DDBJ databases">
        <authorList>
            <person name="Murphy D."/>
        </authorList>
    </citation>
    <scope>NUCLEOTIDE SEQUENCE [LARGE SCALE GENOMIC DNA]</scope>
    <source>
        <strain evidence="2 3">OL-4</strain>
    </source>
</reference>
<proteinExistence type="predicted"/>
<dbReference type="Proteomes" id="UP000045545">
    <property type="component" value="Unassembled WGS sequence"/>
</dbReference>
<protein>
    <submittedName>
        <fullName evidence="2">Uncharacterized</fullName>
    </submittedName>
</protein>
<evidence type="ECO:0000256" key="1">
    <source>
        <dbReference type="SAM" id="SignalP"/>
    </source>
</evidence>
<name>A0A0E3W3L4_9FIRM</name>
<feature type="signal peptide" evidence="1">
    <location>
        <begin position="1"/>
        <end position="20"/>
    </location>
</feature>
<sequence>MRKKLAFLIALVSIFLIATAGCTNEQADKENSNELNLEGYLNKDDQIIEAIKKQPIGATGPKLIYAYKQYAVILNFNGILIYDFDKENIIHTIDNMSLGLNKMQGSDYTIAKSNNEKIALGNISAIENSAYVYNIEKNELSNAKGTEEFKEVKHVDKEELPNTILNDNNDNAGNAVYNEKGNIVLLTYRYEDGTDSWILYILEKDSLDIIKQVNVFK</sequence>
<feature type="chain" id="PRO_5039332423" evidence="1">
    <location>
        <begin position="21"/>
        <end position="217"/>
    </location>
</feature>
<dbReference type="STRING" id="690567.2181"/>
<evidence type="ECO:0000313" key="3">
    <source>
        <dbReference type="Proteomes" id="UP000045545"/>
    </source>
</evidence>
<keyword evidence="3" id="KW-1185">Reference proteome</keyword>
<organism evidence="2 3">
    <name type="scientific">Syntrophomonas zehnderi OL-4</name>
    <dbReference type="NCBI Taxonomy" id="690567"/>
    <lineage>
        <taxon>Bacteria</taxon>
        <taxon>Bacillati</taxon>
        <taxon>Bacillota</taxon>
        <taxon>Clostridia</taxon>
        <taxon>Eubacteriales</taxon>
        <taxon>Syntrophomonadaceae</taxon>
        <taxon>Syntrophomonas</taxon>
    </lineage>
</organism>
<gene>
    <name evidence="2" type="ORF">2181</name>
</gene>
<dbReference type="RefSeq" id="WP_046498796.1">
    <property type="nucleotide sequence ID" value="NZ_CGIH01000038.1"/>
</dbReference>
<dbReference type="AlphaFoldDB" id="A0A0E3W3L4"/>
<keyword evidence="1" id="KW-0732">Signal</keyword>
<dbReference type="OrthoDB" id="3034618at2"/>
<dbReference type="PROSITE" id="PS51257">
    <property type="entry name" value="PROKAR_LIPOPROTEIN"/>
    <property type="match status" value="1"/>
</dbReference>
<evidence type="ECO:0000313" key="2">
    <source>
        <dbReference type="EMBL" id="CFX91415.1"/>
    </source>
</evidence>
<accession>A0A0E3W3L4</accession>
<dbReference type="EMBL" id="CGIH01000038">
    <property type="protein sequence ID" value="CFX91415.1"/>
    <property type="molecule type" value="Genomic_DNA"/>
</dbReference>